<proteinExistence type="predicted"/>
<reference evidence="1 2" key="1">
    <citation type="submission" date="2020-05" db="EMBL/GenBank/DDBJ databases">
        <title>Complete genome sequence of Deefgea sp. D17.</title>
        <authorList>
            <person name="Bae J.-W."/>
            <person name="Han J.E."/>
        </authorList>
    </citation>
    <scope>NUCLEOTIDE SEQUENCE [LARGE SCALE GENOMIC DNA]</scope>
    <source>
        <strain evidence="1 2">D17</strain>
        <plasmid evidence="1 2">unnamed1</plasmid>
    </source>
</reference>
<dbReference type="KEGG" id="dee:HQN60_15800"/>
<accession>A0A6M8SVW1</accession>
<organism evidence="1 2">
    <name type="scientific">Deefgea piscis</name>
    <dbReference type="NCBI Taxonomy" id="2739061"/>
    <lineage>
        <taxon>Bacteria</taxon>
        <taxon>Pseudomonadati</taxon>
        <taxon>Pseudomonadota</taxon>
        <taxon>Betaproteobacteria</taxon>
        <taxon>Neisseriales</taxon>
        <taxon>Chitinibacteraceae</taxon>
        <taxon>Deefgea</taxon>
    </lineage>
</organism>
<name>A0A6M8SVW1_9NEIS</name>
<dbReference type="RefSeq" id="WP_173534775.1">
    <property type="nucleotide sequence ID" value="NZ_CP054144.1"/>
</dbReference>
<evidence type="ECO:0008006" key="3">
    <source>
        <dbReference type="Google" id="ProtNLM"/>
    </source>
</evidence>
<evidence type="ECO:0000313" key="2">
    <source>
        <dbReference type="Proteomes" id="UP000504844"/>
    </source>
</evidence>
<dbReference type="Proteomes" id="UP000504844">
    <property type="component" value="Plasmid unnamed1"/>
</dbReference>
<geneLocation type="plasmid" evidence="1 2">
    <name>unnamed1</name>
</geneLocation>
<dbReference type="AlphaFoldDB" id="A0A6M8SVW1"/>
<protein>
    <recommendedName>
        <fullName evidence="3">Acyl-homoserine-lactone synthase</fullName>
    </recommendedName>
</protein>
<evidence type="ECO:0000313" key="1">
    <source>
        <dbReference type="EMBL" id="QKJ68274.1"/>
    </source>
</evidence>
<dbReference type="InterPro" id="IPR016181">
    <property type="entry name" value="Acyl_CoA_acyltransferase"/>
</dbReference>
<keyword evidence="1" id="KW-0614">Plasmid</keyword>
<sequence length="215" mass="23873">MTNCDFKTTLIAYLSSKADSGSALLVHHASADRAPLTDIIRHRNKTYAEHGLNYLIAGLGDLDGTPDPIDLRSEHVWVVEDGLIVASLRMTAHPFEIGDVIQLLPALNKVGQGHIEFGRLAISSRNPIAFEQLMATACLYGISHRYTGIVGMCRAVQKRLFERFGLTTVTNEPFLVPARNNGTYWVMETDWNRLSIALSRKYSIKNPQSEALHIA</sequence>
<dbReference type="Gene3D" id="3.40.630.30">
    <property type="match status" value="1"/>
</dbReference>
<dbReference type="SUPFAM" id="SSF55729">
    <property type="entry name" value="Acyl-CoA N-acyltransferases (Nat)"/>
    <property type="match status" value="1"/>
</dbReference>
<keyword evidence="2" id="KW-1185">Reference proteome</keyword>
<gene>
    <name evidence="1" type="ORF">HQN60_15800</name>
</gene>
<dbReference type="EMBL" id="CP054144">
    <property type="protein sequence ID" value="QKJ68274.1"/>
    <property type="molecule type" value="Genomic_DNA"/>
</dbReference>